<dbReference type="GO" id="GO:0016779">
    <property type="term" value="F:nucleotidyltransferase activity"/>
    <property type="evidence" value="ECO:0007669"/>
    <property type="project" value="UniProtKB-KW"/>
</dbReference>
<proteinExistence type="predicted"/>
<protein>
    <submittedName>
        <fullName evidence="4">ADP-heptose synthase</fullName>
    </submittedName>
</protein>
<dbReference type="Pfam" id="PF01467">
    <property type="entry name" value="CTP_transf_like"/>
    <property type="match status" value="1"/>
</dbReference>
<evidence type="ECO:0000313" key="5">
    <source>
        <dbReference type="Proteomes" id="UP000280307"/>
    </source>
</evidence>
<gene>
    <name evidence="4" type="ORF">EI684_06295</name>
</gene>
<dbReference type="Proteomes" id="UP000280307">
    <property type="component" value="Unassembled WGS sequence"/>
</dbReference>
<sequence length="170" mass="17984">MPLYDLPTLCTLRATWHAAGERLVFTNGVFDLLHAGHVAYLSQARTLGERLVVGINADGSTQALKGPLRPIVGEAERAALIGALRVVDATVIFSETTAETLVAALRPEIYVKGGDYLDADGQPAFARLPEGRVVAAYGGQVAILPFAEGHSTSTIIERIVARYGNVGKAS</sequence>
<keyword evidence="2" id="KW-0548">Nucleotidyltransferase</keyword>
<dbReference type="InterPro" id="IPR004821">
    <property type="entry name" value="Cyt_trans-like"/>
</dbReference>
<evidence type="ECO:0000256" key="1">
    <source>
        <dbReference type="ARBA" id="ARBA00022679"/>
    </source>
</evidence>
<dbReference type="InterPro" id="IPR014729">
    <property type="entry name" value="Rossmann-like_a/b/a_fold"/>
</dbReference>
<reference evidence="4 5" key="1">
    <citation type="submission" date="2018-12" db="EMBL/GenBank/DDBJ databases">
        <title>Genome Sequence of Candidatus Viridilinea halotolerans isolated from saline sulfide-rich spring.</title>
        <authorList>
            <person name="Grouzdev D.S."/>
            <person name="Burganskaya E.I."/>
            <person name="Krutkina M.S."/>
            <person name="Sukhacheva M.V."/>
            <person name="Gorlenko V.M."/>
        </authorList>
    </citation>
    <scope>NUCLEOTIDE SEQUENCE [LARGE SCALE GENOMIC DNA]</scope>
    <source>
        <strain evidence="4">Chok-6</strain>
    </source>
</reference>
<accession>A0A426U4E6</accession>
<name>A0A426U4E6_9CHLR</name>
<dbReference type="AlphaFoldDB" id="A0A426U4E6"/>
<organism evidence="4 5">
    <name type="scientific">Candidatus Viridilinea halotolerans</name>
    <dbReference type="NCBI Taxonomy" id="2491704"/>
    <lineage>
        <taxon>Bacteria</taxon>
        <taxon>Bacillati</taxon>
        <taxon>Chloroflexota</taxon>
        <taxon>Chloroflexia</taxon>
        <taxon>Chloroflexales</taxon>
        <taxon>Chloroflexineae</taxon>
        <taxon>Oscillochloridaceae</taxon>
        <taxon>Candidatus Viridilinea</taxon>
    </lineage>
</organism>
<keyword evidence="1" id="KW-0808">Transferase</keyword>
<dbReference type="Gene3D" id="3.40.50.620">
    <property type="entry name" value="HUPs"/>
    <property type="match status" value="1"/>
</dbReference>
<dbReference type="PANTHER" id="PTHR43793:SF2">
    <property type="entry name" value="BIFUNCTIONAL PROTEIN HLDE"/>
    <property type="match status" value="1"/>
</dbReference>
<dbReference type="EMBL" id="RSAS01000240">
    <property type="protein sequence ID" value="RRR74774.1"/>
    <property type="molecule type" value="Genomic_DNA"/>
</dbReference>
<dbReference type="NCBIfam" id="TIGR00125">
    <property type="entry name" value="cyt_tran_rel"/>
    <property type="match status" value="1"/>
</dbReference>
<feature type="domain" description="Cytidyltransferase-like" evidence="3">
    <location>
        <begin position="25"/>
        <end position="158"/>
    </location>
</feature>
<evidence type="ECO:0000313" key="4">
    <source>
        <dbReference type="EMBL" id="RRR74774.1"/>
    </source>
</evidence>
<dbReference type="InterPro" id="IPR050385">
    <property type="entry name" value="Archaeal_FAD_synthase"/>
</dbReference>
<dbReference type="SUPFAM" id="SSF52374">
    <property type="entry name" value="Nucleotidylyl transferase"/>
    <property type="match status" value="1"/>
</dbReference>
<dbReference type="PANTHER" id="PTHR43793">
    <property type="entry name" value="FAD SYNTHASE"/>
    <property type="match status" value="1"/>
</dbReference>
<evidence type="ECO:0000256" key="2">
    <source>
        <dbReference type="ARBA" id="ARBA00022695"/>
    </source>
</evidence>
<comment type="caution">
    <text evidence="4">The sequence shown here is derived from an EMBL/GenBank/DDBJ whole genome shotgun (WGS) entry which is preliminary data.</text>
</comment>
<evidence type="ECO:0000259" key="3">
    <source>
        <dbReference type="Pfam" id="PF01467"/>
    </source>
</evidence>